<gene>
    <name evidence="1" type="ORF">S01H4_30151</name>
</gene>
<proteinExistence type="predicted"/>
<dbReference type="EMBL" id="BART01015538">
    <property type="protein sequence ID" value="GAG85801.1"/>
    <property type="molecule type" value="Genomic_DNA"/>
</dbReference>
<reference evidence="1" key="1">
    <citation type="journal article" date="2014" name="Front. Microbiol.">
        <title>High frequency of phylogenetically diverse reductive dehalogenase-homologous genes in deep subseafloor sedimentary metagenomes.</title>
        <authorList>
            <person name="Kawai M."/>
            <person name="Futagami T."/>
            <person name="Toyoda A."/>
            <person name="Takaki Y."/>
            <person name="Nishi S."/>
            <person name="Hori S."/>
            <person name="Arai W."/>
            <person name="Tsubouchi T."/>
            <person name="Morono Y."/>
            <person name="Uchiyama I."/>
            <person name="Ito T."/>
            <person name="Fujiyama A."/>
            <person name="Inagaki F."/>
            <person name="Takami H."/>
        </authorList>
    </citation>
    <scope>NUCLEOTIDE SEQUENCE</scope>
    <source>
        <strain evidence="1">Expedition CK06-06</strain>
    </source>
</reference>
<organism evidence="1">
    <name type="scientific">marine sediment metagenome</name>
    <dbReference type="NCBI Taxonomy" id="412755"/>
    <lineage>
        <taxon>unclassified sequences</taxon>
        <taxon>metagenomes</taxon>
        <taxon>ecological metagenomes</taxon>
    </lineage>
</organism>
<comment type="caution">
    <text evidence="1">The sequence shown here is derived from an EMBL/GenBank/DDBJ whole genome shotgun (WGS) entry which is preliminary data.</text>
</comment>
<dbReference type="AlphaFoldDB" id="X1CNG4"/>
<sequence>MAKLIKRSDIDSLLSFEGVKAEIEKIETIDIAKAFQDRAEILRIYAKKVGKGLEVQNRCAEIKIRAEKKAGELLKVIPREKSREYQKLHDVTFEPKPSLSELGITNIQSHRWLLINS</sequence>
<accession>X1CNG4</accession>
<name>X1CNG4_9ZZZZ</name>
<feature type="non-terminal residue" evidence="1">
    <location>
        <position position="117"/>
    </location>
</feature>
<protein>
    <submittedName>
        <fullName evidence="1">Uncharacterized protein</fullName>
    </submittedName>
</protein>
<evidence type="ECO:0000313" key="1">
    <source>
        <dbReference type="EMBL" id="GAG85801.1"/>
    </source>
</evidence>